<comment type="caution">
    <text evidence="8">The sequence shown here is derived from an EMBL/GenBank/DDBJ whole genome shotgun (WGS) entry which is preliminary data.</text>
</comment>
<evidence type="ECO:0000259" key="6">
    <source>
        <dbReference type="Pfam" id="PF01743"/>
    </source>
</evidence>
<keyword evidence="3" id="KW-0547">Nucleotide-binding</keyword>
<dbReference type="CDD" id="cd05398">
    <property type="entry name" value="NT_ClassII-CCAase"/>
    <property type="match status" value="1"/>
</dbReference>
<organism evidence="8 9">
    <name type="scientific">Solanum stoloniferum</name>
    <dbReference type="NCBI Taxonomy" id="62892"/>
    <lineage>
        <taxon>Eukaryota</taxon>
        <taxon>Viridiplantae</taxon>
        <taxon>Streptophyta</taxon>
        <taxon>Embryophyta</taxon>
        <taxon>Tracheophyta</taxon>
        <taxon>Spermatophyta</taxon>
        <taxon>Magnoliopsida</taxon>
        <taxon>eudicotyledons</taxon>
        <taxon>Gunneridae</taxon>
        <taxon>Pentapetalae</taxon>
        <taxon>asterids</taxon>
        <taxon>lamiids</taxon>
        <taxon>Solanales</taxon>
        <taxon>Solanaceae</taxon>
        <taxon>Solanoideae</taxon>
        <taxon>Solaneae</taxon>
        <taxon>Solanum</taxon>
    </lineage>
</organism>
<evidence type="ECO:0000259" key="7">
    <source>
        <dbReference type="Pfam" id="PF12627"/>
    </source>
</evidence>
<dbReference type="AlphaFoldDB" id="A0ABD2UVP2"/>
<dbReference type="PANTHER" id="PTHR43051:SF1">
    <property type="entry name" value="POLYNUCLEOTIDE ADENYLYLTRANSFERASE FAMILY PROTEIN"/>
    <property type="match status" value="1"/>
</dbReference>
<feature type="non-terminal residue" evidence="8">
    <location>
        <position position="1"/>
    </location>
</feature>
<dbReference type="PANTHER" id="PTHR43051">
    <property type="entry name" value="POLYNUCLEOTIDE ADENYLYLTRANSFERASE FAMILY PROTEIN"/>
    <property type="match status" value="1"/>
</dbReference>
<dbReference type="GO" id="GO:0001680">
    <property type="term" value="P:tRNA 3'-terminal CCA addition"/>
    <property type="evidence" value="ECO:0007669"/>
    <property type="project" value="UniProtKB-ARBA"/>
</dbReference>
<dbReference type="InterPro" id="IPR052191">
    <property type="entry name" value="tRNA_ntf/polyA_polymerase_I"/>
</dbReference>
<comment type="similarity">
    <text evidence="1 4">Belongs to the tRNA nucleotidyltransferase/poly(A) polymerase family.</text>
</comment>
<dbReference type="GO" id="GO:0000166">
    <property type="term" value="F:nucleotide binding"/>
    <property type="evidence" value="ECO:0007669"/>
    <property type="project" value="UniProtKB-KW"/>
</dbReference>
<dbReference type="Pfam" id="PF12627">
    <property type="entry name" value="PolyA_pol_RNAbd"/>
    <property type="match status" value="1"/>
</dbReference>
<name>A0ABD2UVP2_9SOLN</name>
<feature type="compositionally biased region" description="Basic residues" evidence="5">
    <location>
        <begin position="743"/>
        <end position="758"/>
    </location>
</feature>
<reference evidence="8 9" key="1">
    <citation type="submission" date="2024-05" db="EMBL/GenBank/DDBJ databases">
        <title>De novo assembly of an allotetraploid wild potato.</title>
        <authorList>
            <person name="Hosaka A.J."/>
        </authorList>
    </citation>
    <scope>NUCLEOTIDE SEQUENCE [LARGE SCALE GENOMIC DNA]</scope>
    <source>
        <tissue evidence="8">Young leaves</tissue>
    </source>
</reference>
<dbReference type="InterPro" id="IPR002646">
    <property type="entry name" value="PolA_pol_head_dom"/>
</dbReference>
<dbReference type="GO" id="GO:0003723">
    <property type="term" value="F:RNA binding"/>
    <property type="evidence" value="ECO:0007669"/>
    <property type="project" value="UniProtKB-KW"/>
</dbReference>
<evidence type="ECO:0000256" key="2">
    <source>
        <dbReference type="ARBA" id="ARBA00022679"/>
    </source>
</evidence>
<dbReference type="GO" id="GO:0016740">
    <property type="term" value="F:transferase activity"/>
    <property type="evidence" value="ECO:0007669"/>
    <property type="project" value="UniProtKB-KW"/>
</dbReference>
<feature type="region of interest" description="Disordered" evidence="5">
    <location>
        <begin position="734"/>
        <end position="768"/>
    </location>
</feature>
<evidence type="ECO:0000313" key="9">
    <source>
        <dbReference type="Proteomes" id="UP001627284"/>
    </source>
</evidence>
<gene>
    <name evidence="8" type="ORF">AABB24_004992</name>
</gene>
<keyword evidence="2 4" id="KW-0808">Transferase</keyword>
<dbReference type="SUPFAM" id="SSF81891">
    <property type="entry name" value="Poly A polymerase C-terminal region-like"/>
    <property type="match status" value="1"/>
</dbReference>
<dbReference type="SUPFAM" id="SSF81301">
    <property type="entry name" value="Nucleotidyltransferase"/>
    <property type="match status" value="1"/>
</dbReference>
<dbReference type="EMBL" id="JBJKTR010000003">
    <property type="protein sequence ID" value="KAL3372726.1"/>
    <property type="molecule type" value="Genomic_DNA"/>
</dbReference>
<evidence type="ECO:0000256" key="5">
    <source>
        <dbReference type="SAM" id="MobiDB-lite"/>
    </source>
</evidence>
<evidence type="ECO:0000256" key="4">
    <source>
        <dbReference type="RuleBase" id="RU003953"/>
    </source>
</evidence>
<evidence type="ECO:0000256" key="3">
    <source>
        <dbReference type="ARBA" id="ARBA00022741"/>
    </source>
</evidence>
<evidence type="ECO:0000313" key="8">
    <source>
        <dbReference type="EMBL" id="KAL3372726.1"/>
    </source>
</evidence>
<dbReference type="Pfam" id="PF01743">
    <property type="entry name" value="PolyA_pol"/>
    <property type="match status" value="1"/>
</dbReference>
<protein>
    <submittedName>
        <fullName evidence="8">Uncharacterized protein</fullName>
    </submittedName>
</protein>
<evidence type="ECO:0000256" key="1">
    <source>
        <dbReference type="ARBA" id="ARBA00007265"/>
    </source>
</evidence>
<dbReference type="Proteomes" id="UP001627284">
    <property type="component" value="Unassembled WGS sequence"/>
</dbReference>
<sequence>LTSQMPPCLLQLLLYRRVEFSRFMAAISNLTRENVLLSRLKLKALVYLQKFKHTFAECERESQVSADSGIESVVEAGQIDFSKWRKLDSRNFGISRSMIPPSPRVVLKILHGEGFEAYLVGGCVRDLILNRIPKDFDIITNATLRQIKKQFRRCEIVGRIFPICRVHIKGSIVEVSSFDTVAKHAEKEEAPLVPKMPKGCPEKDFILWNNSMHRDFTINSLFFNPFVNRIYDYANAMQDLRSLKLRTLVPAHLSFEEDCARILRGLRLAARLNLSFTKEIEDAMHELSSAIMSLSNPRIMMELNYMMSYGAAEPSLSLLQRYNILEIVLPFHGTYLTQQASKQLGKSSVMLMKLFSSLDQLVTCGQPSHDSVWVALLVFHMALITHPQHVFVILTFASVLYHANWKEAVKFAEKHSEDAAVYGPEFSDSQGSISDDELAKKVAQLAVQVQKSINILTDRDSLLEAMSKFPGAPCSGLVFVSNKMGRAVELMFDILVKDVTSLKTRKDVYRIDYVSLGKGNMCETRFLLGKVILDTIIPRVTQGVKVIKEGKHILLGVDGQQKEDASHENFLENLKLMKPKFVSDDDLLNENYQLQQDIFEKKRLNHEGCSDLVEAVTKKQKVVAAEHYEELAVKKQDLIDDTDCLSQELDRVRDTVTMKKFKGEDAQLPKEEIRMLLEEVKYQQHCRDATGKEKKNAVINPLNLLMNNVATKDHKFTDKYDSLQQEHSIDEVNKKLDGENHNSRRKKFASAGKGKRTVSKQTLSTLFR</sequence>
<dbReference type="Gene3D" id="1.10.3090.10">
    <property type="entry name" value="cca-adding enzyme, domain 2"/>
    <property type="match status" value="1"/>
</dbReference>
<feature type="compositionally biased region" description="Polar residues" evidence="5">
    <location>
        <begin position="759"/>
        <end position="768"/>
    </location>
</feature>
<proteinExistence type="inferred from homology"/>
<dbReference type="InterPro" id="IPR032828">
    <property type="entry name" value="PolyA_RNA-bd"/>
</dbReference>
<dbReference type="InterPro" id="IPR043519">
    <property type="entry name" value="NT_sf"/>
</dbReference>
<feature type="domain" description="Poly A polymerase head" evidence="6">
    <location>
        <begin position="117"/>
        <end position="246"/>
    </location>
</feature>
<keyword evidence="4" id="KW-0694">RNA-binding</keyword>
<keyword evidence="9" id="KW-1185">Reference proteome</keyword>
<feature type="domain" description="tRNA nucleotidyltransferase/poly(A) polymerase RNA and SrmB- binding" evidence="7">
    <location>
        <begin position="274"/>
        <end position="332"/>
    </location>
</feature>
<dbReference type="Gene3D" id="3.30.460.10">
    <property type="entry name" value="Beta Polymerase, domain 2"/>
    <property type="match status" value="1"/>
</dbReference>
<accession>A0ABD2UVP2</accession>